<gene>
    <name evidence="2" type="ORF">OXX778_LOCUS20148</name>
</gene>
<name>A0A814MLI3_9BILA</name>
<comment type="caution">
    <text evidence="2">The sequence shown here is derived from an EMBL/GenBank/DDBJ whole genome shotgun (WGS) entry which is preliminary data.</text>
</comment>
<evidence type="ECO:0000256" key="1">
    <source>
        <dbReference type="SAM" id="MobiDB-lite"/>
    </source>
</evidence>
<feature type="non-terminal residue" evidence="2">
    <location>
        <position position="1"/>
    </location>
</feature>
<dbReference type="EMBL" id="CAJNOC010006525">
    <property type="protein sequence ID" value="CAF1080017.1"/>
    <property type="molecule type" value="Genomic_DNA"/>
</dbReference>
<evidence type="ECO:0000313" key="3">
    <source>
        <dbReference type="Proteomes" id="UP000663879"/>
    </source>
</evidence>
<sequence>AVKVFELLNQEIDKRNLRETLGEIDYVEVLDKTKLEQNDSIGLLAFKNREIHEIFINKFNSLLPYAGRELQNLNRKRFEINKQKYSSKRYFDQLKPNKTDEDDYQEYVDEEPAP</sequence>
<proteinExistence type="predicted"/>
<reference evidence="2" key="1">
    <citation type="submission" date="2021-02" db="EMBL/GenBank/DDBJ databases">
        <authorList>
            <person name="Nowell W R."/>
        </authorList>
    </citation>
    <scope>NUCLEOTIDE SEQUENCE</scope>
    <source>
        <strain evidence="2">Ploen Becks lab</strain>
    </source>
</reference>
<dbReference type="AlphaFoldDB" id="A0A814MLI3"/>
<feature type="compositionally biased region" description="Acidic residues" evidence="1">
    <location>
        <begin position="100"/>
        <end position="114"/>
    </location>
</feature>
<dbReference type="Proteomes" id="UP000663879">
    <property type="component" value="Unassembled WGS sequence"/>
</dbReference>
<keyword evidence="3" id="KW-1185">Reference proteome</keyword>
<accession>A0A814MLI3</accession>
<feature type="region of interest" description="Disordered" evidence="1">
    <location>
        <begin position="91"/>
        <end position="114"/>
    </location>
</feature>
<protein>
    <submittedName>
        <fullName evidence="2">Uncharacterized protein</fullName>
    </submittedName>
</protein>
<evidence type="ECO:0000313" key="2">
    <source>
        <dbReference type="EMBL" id="CAF1080017.1"/>
    </source>
</evidence>
<organism evidence="2 3">
    <name type="scientific">Brachionus calyciflorus</name>
    <dbReference type="NCBI Taxonomy" id="104777"/>
    <lineage>
        <taxon>Eukaryota</taxon>
        <taxon>Metazoa</taxon>
        <taxon>Spiralia</taxon>
        <taxon>Gnathifera</taxon>
        <taxon>Rotifera</taxon>
        <taxon>Eurotatoria</taxon>
        <taxon>Monogononta</taxon>
        <taxon>Pseudotrocha</taxon>
        <taxon>Ploima</taxon>
        <taxon>Brachionidae</taxon>
        <taxon>Brachionus</taxon>
    </lineage>
</organism>